<keyword evidence="3" id="KW-1185">Reference proteome</keyword>
<evidence type="ECO:0000313" key="3">
    <source>
        <dbReference type="Proteomes" id="UP000216308"/>
    </source>
</evidence>
<proteinExistence type="predicted"/>
<comment type="caution">
    <text evidence="2">The sequence shown here is derived from an EMBL/GenBank/DDBJ whole genome shotgun (WGS) entry which is preliminary data.</text>
</comment>
<dbReference type="AlphaFoldDB" id="A0A256INN7"/>
<evidence type="ECO:0000256" key="1">
    <source>
        <dbReference type="SAM" id="MobiDB-lite"/>
    </source>
</evidence>
<name>A0A256INN7_9EURY</name>
<organism evidence="2 3">
    <name type="scientific">Halorubrum halodurans</name>
    <dbReference type="NCBI Taxonomy" id="1383851"/>
    <lineage>
        <taxon>Archaea</taxon>
        <taxon>Methanobacteriati</taxon>
        <taxon>Methanobacteriota</taxon>
        <taxon>Stenosarchaea group</taxon>
        <taxon>Halobacteria</taxon>
        <taxon>Halobacteriales</taxon>
        <taxon>Haloferacaceae</taxon>
        <taxon>Halorubrum</taxon>
    </lineage>
</organism>
<evidence type="ECO:0000313" key="2">
    <source>
        <dbReference type="EMBL" id="OYR57727.1"/>
    </source>
</evidence>
<accession>A0A256INN7</accession>
<gene>
    <name evidence="2" type="ORF">DJ70_05040</name>
</gene>
<dbReference type="EMBL" id="NHPJ01000058">
    <property type="protein sequence ID" value="OYR57727.1"/>
    <property type="molecule type" value="Genomic_DNA"/>
</dbReference>
<feature type="region of interest" description="Disordered" evidence="1">
    <location>
        <begin position="1"/>
        <end position="20"/>
    </location>
</feature>
<sequence>MTPAVRSVTGPGESPGIQTLTTSIRISEPRWWLVPSETERKVAYLAKKWRIPREEARRLLNIKRSEASDE</sequence>
<reference evidence="2 3" key="1">
    <citation type="journal article" date="2014" name="Front. Microbiol.">
        <title>Population and genomic analysis of the genus Halorubrum.</title>
        <authorList>
            <person name="Fullmer M.S."/>
            <person name="Soucy S.M."/>
            <person name="Swithers K.S."/>
            <person name="Makkay A.M."/>
            <person name="Wheeler R."/>
            <person name="Ventosa A."/>
            <person name="Gogarten J.P."/>
            <person name="Papke R.T."/>
        </authorList>
    </citation>
    <scope>NUCLEOTIDE SEQUENCE [LARGE SCALE GENOMIC DNA]</scope>
    <source>
        <strain evidence="2 3">Cb34</strain>
    </source>
</reference>
<protein>
    <submittedName>
        <fullName evidence="2">Uncharacterized protein</fullName>
    </submittedName>
</protein>
<dbReference type="Proteomes" id="UP000216308">
    <property type="component" value="Unassembled WGS sequence"/>
</dbReference>